<evidence type="ECO:0000313" key="1">
    <source>
        <dbReference type="EMBL" id="OEH79270.1"/>
    </source>
</evidence>
<proteinExistence type="predicted"/>
<keyword evidence="2" id="KW-1185">Reference proteome</keyword>
<dbReference type="Proteomes" id="UP000095192">
    <property type="component" value="Unassembled WGS sequence"/>
</dbReference>
<reference evidence="1 2" key="1">
    <citation type="journal article" date="2016" name="BMC Genomics">
        <title>Comparative genomics reveals Cyclospora cayetanensis possesses coccidia-like metabolism and invasion components but unique surface antigens.</title>
        <authorList>
            <person name="Liu S."/>
            <person name="Wang L."/>
            <person name="Zheng H."/>
            <person name="Xu Z."/>
            <person name="Roellig D.M."/>
            <person name="Li N."/>
            <person name="Frace M.A."/>
            <person name="Tang K."/>
            <person name="Arrowood M.J."/>
            <person name="Moss D.M."/>
            <person name="Zhang L."/>
            <person name="Feng Y."/>
            <person name="Xiao L."/>
        </authorList>
    </citation>
    <scope>NUCLEOTIDE SEQUENCE [LARGE SCALE GENOMIC DNA]</scope>
    <source>
        <strain evidence="1 2">CHN_HEN01</strain>
    </source>
</reference>
<comment type="caution">
    <text evidence="1">The sequence shown here is derived from an EMBL/GenBank/DDBJ whole genome shotgun (WGS) entry which is preliminary data.</text>
</comment>
<sequence length="270" mass="30423">MLSPEQIGLSEDTDNDSAAAQLQHASSLWDRLRDQVDNNRRWISSCLYFALCLLIVLVKRSISDHRVNRIRTQSDIPSRVLARRKTLVGIVFSVDPQGYIYVNHVPLLHALLPLLPQTPFLASTRARDCICLRLDKVELLPDVPSTEGSSAFLLSCRARDTNTATEGSSTDTNNSSTSTSAAVLKRVLLGKRVYFVPVEVEVGYVWADIMFRSAFVKRDLARYMVSRGVAVTNHSSFHPCRPLPASSFIHNLRDRVTYHRVGLCRDVYRH</sequence>
<accession>A0A1D3D774</accession>
<protein>
    <submittedName>
        <fullName evidence="1">Uncharacterized protein</fullName>
    </submittedName>
</protein>
<gene>
    <name evidence="1" type="ORF">cyc_04315</name>
</gene>
<evidence type="ECO:0000313" key="2">
    <source>
        <dbReference type="Proteomes" id="UP000095192"/>
    </source>
</evidence>
<dbReference type="VEuPathDB" id="ToxoDB:cyc_04315"/>
<name>A0A1D3D774_9EIME</name>
<dbReference type="InParanoid" id="A0A1D3D774"/>
<dbReference type="EMBL" id="JROU02000436">
    <property type="protein sequence ID" value="OEH79270.1"/>
    <property type="molecule type" value="Genomic_DNA"/>
</dbReference>
<dbReference type="AlphaFoldDB" id="A0A1D3D774"/>
<organism evidence="1 2">
    <name type="scientific">Cyclospora cayetanensis</name>
    <dbReference type="NCBI Taxonomy" id="88456"/>
    <lineage>
        <taxon>Eukaryota</taxon>
        <taxon>Sar</taxon>
        <taxon>Alveolata</taxon>
        <taxon>Apicomplexa</taxon>
        <taxon>Conoidasida</taxon>
        <taxon>Coccidia</taxon>
        <taxon>Eucoccidiorida</taxon>
        <taxon>Eimeriorina</taxon>
        <taxon>Eimeriidae</taxon>
        <taxon>Cyclospora</taxon>
    </lineage>
</organism>